<evidence type="ECO:0000259" key="3">
    <source>
        <dbReference type="Pfam" id="PF02771"/>
    </source>
</evidence>
<dbReference type="InterPro" id="IPR023922">
    <property type="entry name" value="S04_starv_induced_SfnB"/>
</dbReference>
<dbReference type="Proteomes" id="UP000545490">
    <property type="component" value="Unassembled WGS sequence"/>
</dbReference>
<dbReference type="PANTHER" id="PTHR43884">
    <property type="entry name" value="ACYL-COA DEHYDROGENASE"/>
    <property type="match status" value="1"/>
</dbReference>
<evidence type="ECO:0000256" key="1">
    <source>
        <dbReference type="ARBA" id="ARBA00023002"/>
    </source>
</evidence>
<dbReference type="InterPro" id="IPR046373">
    <property type="entry name" value="Acyl-CoA_Oxase/DH_mid-dom_sf"/>
</dbReference>
<evidence type="ECO:0000313" key="5">
    <source>
        <dbReference type="EMBL" id="MBB3918069.1"/>
    </source>
</evidence>
<dbReference type="NCBIfam" id="TIGR04022">
    <property type="entry name" value="sulfur_SfnB"/>
    <property type="match status" value="1"/>
</dbReference>
<dbReference type="EMBL" id="JACIDG010000016">
    <property type="protein sequence ID" value="MBB3918069.1"/>
    <property type="molecule type" value="Genomic_DNA"/>
</dbReference>
<dbReference type="Gene3D" id="2.40.110.10">
    <property type="entry name" value="Butyryl-CoA Dehydrogenase, subunit A, domain 2"/>
    <property type="match status" value="1"/>
</dbReference>
<dbReference type="SUPFAM" id="SSF47203">
    <property type="entry name" value="Acyl-CoA dehydrogenase C-terminal domain-like"/>
    <property type="match status" value="1"/>
</dbReference>
<keyword evidence="1" id="KW-0560">Oxidoreductase</keyword>
<feature type="compositionally biased region" description="Polar residues" evidence="2">
    <location>
        <begin position="1"/>
        <end position="10"/>
    </location>
</feature>
<sequence>MTHPTINTENAAKAVPPVPRPSQPAHIIKTDAEAIAIAKALAAEFVKGSAARDRDRIWPVKELDAFSQSGLWSINVPKAFGGPEVSYATLAKVIEIISAADSSIGQIAQNHLGVVAAIRTVSDEDQQKLLFAEVLKGTRFGNAFSEFGSKRAVDFETKFVDAGDHVVVNGQKFYSSGALLAHLVPIVALDDEGRAWYAIAERGAPGLTVIDDWSSFGQRTTLSGTVLLNNVKVSKTHLVPGYKGYEVPTADGAIFQIIQVAVDTGIAQAAIDETVSFVRTKSRAWVDSGVDNAWDDPYTIQAIGDLTLRLHAAQALLEKAGYAIDRAILDPNAGTVAEAQIVTAEAKILSTEIAIAAANKLFELAGTRSTLAEHGLDRHWRNARTHTLHDPVRWKYAILGKYFLNGEKPPLHAWS</sequence>
<evidence type="ECO:0000256" key="2">
    <source>
        <dbReference type="SAM" id="MobiDB-lite"/>
    </source>
</evidence>
<dbReference type="GeneID" id="91152409"/>
<dbReference type="Gene3D" id="1.10.540.10">
    <property type="entry name" value="Acyl-CoA dehydrogenase/oxidase, N-terminal domain"/>
    <property type="match status" value="1"/>
</dbReference>
<evidence type="ECO:0000313" key="6">
    <source>
        <dbReference type="Proteomes" id="UP000545490"/>
    </source>
</evidence>
<dbReference type="InterPro" id="IPR009100">
    <property type="entry name" value="AcylCoA_DH/oxidase_NM_dom_sf"/>
</dbReference>
<proteinExistence type="predicted"/>
<dbReference type="InterPro" id="IPR037069">
    <property type="entry name" value="AcylCoA_DH/ox_N_sf"/>
</dbReference>
<dbReference type="GO" id="GO:0006552">
    <property type="term" value="P:L-leucine catabolic process"/>
    <property type="evidence" value="ECO:0007669"/>
    <property type="project" value="TreeGrafter"/>
</dbReference>
<feature type="domain" description="Acyl-CoA dehydrogenase/oxidase N-terminal" evidence="3">
    <location>
        <begin position="40"/>
        <end position="137"/>
    </location>
</feature>
<accession>A0A7W6BD95</accession>
<evidence type="ECO:0000259" key="4">
    <source>
        <dbReference type="Pfam" id="PF08028"/>
    </source>
</evidence>
<comment type="caution">
    <text evidence="5">The sequence shown here is derived from an EMBL/GenBank/DDBJ whole genome shotgun (WGS) entry which is preliminary data.</text>
</comment>
<dbReference type="InterPro" id="IPR013107">
    <property type="entry name" value="Acyl-CoA_DH_C"/>
</dbReference>
<dbReference type="PANTHER" id="PTHR43884:SF12">
    <property type="entry name" value="ISOVALERYL-COA DEHYDROGENASE, MITOCHONDRIAL-RELATED"/>
    <property type="match status" value="1"/>
</dbReference>
<dbReference type="CDD" id="cd01163">
    <property type="entry name" value="DszC"/>
    <property type="match status" value="1"/>
</dbReference>
<dbReference type="AlphaFoldDB" id="A0A7W6BD95"/>
<organism evidence="5 6">
    <name type="scientific">Rhizobium fabae</name>
    <dbReference type="NCBI Taxonomy" id="573179"/>
    <lineage>
        <taxon>Bacteria</taxon>
        <taxon>Pseudomonadati</taxon>
        <taxon>Pseudomonadota</taxon>
        <taxon>Alphaproteobacteria</taxon>
        <taxon>Hyphomicrobiales</taxon>
        <taxon>Rhizobiaceae</taxon>
        <taxon>Rhizobium/Agrobacterium group</taxon>
        <taxon>Rhizobium</taxon>
    </lineage>
</organism>
<dbReference type="GO" id="GO:0008470">
    <property type="term" value="F:3-methylbutanoyl-CoA dehydrogenase activity"/>
    <property type="evidence" value="ECO:0007669"/>
    <property type="project" value="TreeGrafter"/>
</dbReference>
<feature type="domain" description="Acyl-CoA dehydrogenase C-terminal" evidence="4">
    <location>
        <begin position="258"/>
        <end position="390"/>
    </location>
</feature>
<dbReference type="SUPFAM" id="SSF56645">
    <property type="entry name" value="Acyl-CoA dehydrogenase NM domain-like"/>
    <property type="match status" value="1"/>
</dbReference>
<dbReference type="Pfam" id="PF08028">
    <property type="entry name" value="Acyl-CoA_dh_2"/>
    <property type="match status" value="1"/>
</dbReference>
<feature type="region of interest" description="Disordered" evidence="2">
    <location>
        <begin position="1"/>
        <end position="22"/>
    </location>
</feature>
<dbReference type="Pfam" id="PF02771">
    <property type="entry name" value="Acyl-CoA_dh_N"/>
    <property type="match status" value="1"/>
</dbReference>
<dbReference type="InterPro" id="IPR036250">
    <property type="entry name" value="AcylCo_DH-like_C"/>
</dbReference>
<protein>
    <submittedName>
        <fullName evidence="5">SfnB family sulfur acquisition oxidoreductase</fullName>
    </submittedName>
</protein>
<dbReference type="PIRSF" id="PIRSF016578">
    <property type="entry name" value="HsaA"/>
    <property type="match status" value="1"/>
</dbReference>
<name>A0A7W6BD95_9HYPH</name>
<dbReference type="GO" id="GO:0050660">
    <property type="term" value="F:flavin adenine dinucleotide binding"/>
    <property type="evidence" value="ECO:0007669"/>
    <property type="project" value="InterPro"/>
</dbReference>
<gene>
    <name evidence="5" type="ORF">GGQ65_005400</name>
</gene>
<dbReference type="RefSeq" id="WP_168301790.1">
    <property type="nucleotide sequence ID" value="NZ_JACIDG010000016.1"/>
</dbReference>
<reference evidence="5 6" key="1">
    <citation type="submission" date="2020-08" db="EMBL/GenBank/DDBJ databases">
        <title>Genomic Encyclopedia of Type Strains, Phase IV (KMG-IV): sequencing the most valuable type-strain genomes for metagenomic binning, comparative biology and taxonomic classification.</title>
        <authorList>
            <person name="Goeker M."/>
        </authorList>
    </citation>
    <scope>NUCLEOTIDE SEQUENCE [LARGE SCALE GENOMIC DNA]</scope>
    <source>
        <strain evidence="5 6">DSM 19331</strain>
    </source>
</reference>
<dbReference type="Gene3D" id="1.20.140.10">
    <property type="entry name" value="Butyryl-CoA Dehydrogenase, subunit A, domain 3"/>
    <property type="match status" value="1"/>
</dbReference>
<dbReference type="InterPro" id="IPR013786">
    <property type="entry name" value="AcylCoA_DH/ox_N"/>
</dbReference>